<dbReference type="Proteomes" id="UP000449846">
    <property type="component" value="Unassembled WGS sequence"/>
</dbReference>
<dbReference type="InterPro" id="IPR016167">
    <property type="entry name" value="FAD-bd_PCMH_sub1"/>
</dbReference>
<gene>
    <name evidence="4" type="ORF">GL300_22005</name>
</gene>
<dbReference type="PANTHER" id="PTHR42659">
    <property type="entry name" value="XANTHINE DEHYDROGENASE SUBUNIT C-RELATED"/>
    <property type="match status" value="1"/>
</dbReference>
<accession>A0A844HTU8</accession>
<dbReference type="InterPro" id="IPR002346">
    <property type="entry name" value="Mopterin_DH_FAD-bd"/>
</dbReference>
<dbReference type="Gene3D" id="3.30.465.10">
    <property type="match status" value="2"/>
</dbReference>
<evidence type="ECO:0000259" key="3">
    <source>
        <dbReference type="PROSITE" id="PS51387"/>
    </source>
</evidence>
<dbReference type="RefSeq" id="WP_155041821.1">
    <property type="nucleotide sequence ID" value="NZ_WMIG01000021.1"/>
</dbReference>
<dbReference type="Pfam" id="PF03450">
    <property type="entry name" value="CO_deh_flav_C"/>
    <property type="match status" value="1"/>
</dbReference>
<dbReference type="Pfam" id="PF00941">
    <property type="entry name" value="FAD_binding_5"/>
    <property type="match status" value="1"/>
</dbReference>
<dbReference type="InterPro" id="IPR005107">
    <property type="entry name" value="CO_DH_flav_C"/>
</dbReference>
<dbReference type="InterPro" id="IPR016169">
    <property type="entry name" value="FAD-bd_PCMH_sub2"/>
</dbReference>
<dbReference type="PANTHER" id="PTHR42659:SF5">
    <property type="entry name" value="ALDEHYDE OXIDOREDUCTASE FAD-BINDING SUBUNIT PAOB"/>
    <property type="match status" value="1"/>
</dbReference>
<feature type="domain" description="FAD-binding PCMH-type" evidence="3">
    <location>
        <begin position="1"/>
        <end position="215"/>
    </location>
</feature>
<dbReference type="InterPro" id="IPR036683">
    <property type="entry name" value="CO_DH_flav_C_dom_sf"/>
</dbReference>
<dbReference type="Gene3D" id="3.30.390.50">
    <property type="entry name" value="CO dehydrogenase flavoprotein, C-terminal domain"/>
    <property type="match status" value="1"/>
</dbReference>
<keyword evidence="5" id="KW-1185">Reference proteome</keyword>
<evidence type="ECO:0000256" key="2">
    <source>
        <dbReference type="ARBA" id="ARBA00022827"/>
    </source>
</evidence>
<dbReference type="SMART" id="SM01092">
    <property type="entry name" value="CO_deh_flav_C"/>
    <property type="match status" value="1"/>
</dbReference>
<reference evidence="4 5" key="1">
    <citation type="submission" date="2019-11" db="EMBL/GenBank/DDBJ databases">
        <authorList>
            <person name="Dong K."/>
        </authorList>
    </citation>
    <scope>NUCLEOTIDE SEQUENCE [LARGE SCALE GENOMIC DNA]</scope>
    <source>
        <strain evidence="4 5">NBRC 112902</strain>
    </source>
</reference>
<dbReference type="Gene3D" id="3.30.43.10">
    <property type="entry name" value="Uridine Diphospho-n-acetylenolpyruvylglucosamine Reductase, domain 2"/>
    <property type="match status" value="1"/>
</dbReference>
<dbReference type="PROSITE" id="PS51387">
    <property type="entry name" value="FAD_PCMH"/>
    <property type="match status" value="1"/>
</dbReference>
<keyword evidence="2" id="KW-0274">FAD</keyword>
<evidence type="ECO:0000256" key="1">
    <source>
        <dbReference type="ARBA" id="ARBA00022630"/>
    </source>
</evidence>
<dbReference type="GO" id="GO:0016491">
    <property type="term" value="F:oxidoreductase activity"/>
    <property type="evidence" value="ECO:0007669"/>
    <property type="project" value="InterPro"/>
</dbReference>
<dbReference type="OrthoDB" id="9814706at2"/>
<name>A0A844HTU8_9RHOB</name>
<dbReference type="SUPFAM" id="SSF55447">
    <property type="entry name" value="CO dehydrogenase flavoprotein C-terminal domain-like"/>
    <property type="match status" value="1"/>
</dbReference>
<dbReference type="InterPro" id="IPR016166">
    <property type="entry name" value="FAD-bd_PCMH"/>
</dbReference>
<proteinExistence type="predicted"/>
<dbReference type="InterPro" id="IPR036318">
    <property type="entry name" value="FAD-bd_PCMH-like_sf"/>
</dbReference>
<dbReference type="SUPFAM" id="SSF56176">
    <property type="entry name" value="FAD-binding/transporter-associated domain-like"/>
    <property type="match status" value="1"/>
</dbReference>
<evidence type="ECO:0000313" key="5">
    <source>
        <dbReference type="Proteomes" id="UP000449846"/>
    </source>
</evidence>
<sequence>MRPFEYRRATKPSDISAADRIIAGGTNILDLMKLEVEVPAQIIDINPLGMTEISEIDGGLRIGAMVRNTDCAADARVRRDYPLLARAILAGASPQLRNRATTGGNLCQRTRCSYFMQPEARCNKRDPGTGCDALHGVNRSHAIFGASENCIATYPGDMAVALLALGASVEILGRTGTRSVPIGDFHRLPEHQPAKDNLLEPGELISSVTLPPAMGGAQIYRKVRDRSSFAFALVSVAAAITIADGRIRHAALAFGSVAHKPWQDPAVETALVGQEPSLKLFAQAADLLVGKAKAQSGNAFKIPLLRRALIAVLSEATNTEA</sequence>
<dbReference type="GO" id="GO:0071949">
    <property type="term" value="F:FAD binding"/>
    <property type="evidence" value="ECO:0007669"/>
    <property type="project" value="InterPro"/>
</dbReference>
<organism evidence="4 5">
    <name type="scientific">Paracoccus litorisediminis</name>
    <dbReference type="NCBI Taxonomy" id="2006130"/>
    <lineage>
        <taxon>Bacteria</taxon>
        <taxon>Pseudomonadati</taxon>
        <taxon>Pseudomonadota</taxon>
        <taxon>Alphaproteobacteria</taxon>
        <taxon>Rhodobacterales</taxon>
        <taxon>Paracoccaceae</taxon>
        <taxon>Paracoccus</taxon>
    </lineage>
</organism>
<protein>
    <submittedName>
        <fullName evidence="4">Xanthine dehydrogenase family protein subunit M</fullName>
    </submittedName>
</protein>
<keyword evidence="1" id="KW-0285">Flavoprotein</keyword>
<evidence type="ECO:0000313" key="4">
    <source>
        <dbReference type="EMBL" id="MTH61874.1"/>
    </source>
</evidence>
<dbReference type="EMBL" id="WMIG01000021">
    <property type="protein sequence ID" value="MTH61874.1"/>
    <property type="molecule type" value="Genomic_DNA"/>
</dbReference>
<dbReference type="AlphaFoldDB" id="A0A844HTU8"/>
<comment type="caution">
    <text evidence="4">The sequence shown here is derived from an EMBL/GenBank/DDBJ whole genome shotgun (WGS) entry which is preliminary data.</text>
</comment>
<dbReference type="InterPro" id="IPR051312">
    <property type="entry name" value="Diverse_Substr_Oxidored"/>
</dbReference>